<organism evidence="1 2">
    <name type="scientific">Halovivax asiaticus JCM 14624</name>
    <dbReference type="NCBI Taxonomy" id="1227490"/>
    <lineage>
        <taxon>Archaea</taxon>
        <taxon>Methanobacteriati</taxon>
        <taxon>Methanobacteriota</taxon>
        <taxon>Stenosarchaea group</taxon>
        <taxon>Halobacteria</taxon>
        <taxon>Halobacteriales</taxon>
        <taxon>Natrialbaceae</taxon>
        <taxon>Halovivax</taxon>
    </lineage>
</organism>
<dbReference type="InterPro" id="IPR025659">
    <property type="entry name" value="Tubby-like_C"/>
</dbReference>
<evidence type="ECO:0000313" key="1">
    <source>
        <dbReference type="EMBL" id="ELZ13865.1"/>
    </source>
</evidence>
<proteinExistence type="predicted"/>
<protein>
    <submittedName>
        <fullName evidence="1">Uncharacterized protein</fullName>
    </submittedName>
</protein>
<name>M0BSE1_9EURY</name>
<reference evidence="1 2" key="1">
    <citation type="journal article" date="2014" name="PLoS Genet.">
        <title>Phylogenetically driven sequencing of extremely halophilic archaea reveals strategies for static and dynamic osmo-response.</title>
        <authorList>
            <person name="Becker E.A."/>
            <person name="Seitzer P.M."/>
            <person name="Tritt A."/>
            <person name="Larsen D."/>
            <person name="Krusor M."/>
            <person name="Yao A.I."/>
            <person name="Wu D."/>
            <person name="Madern D."/>
            <person name="Eisen J.A."/>
            <person name="Darling A.E."/>
            <person name="Facciotti M.T."/>
        </authorList>
    </citation>
    <scope>NUCLEOTIDE SEQUENCE [LARGE SCALE GENOMIC DNA]</scope>
    <source>
        <strain evidence="1 2">JCM 14624</strain>
    </source>
</reference>
<dbReference type="RefSeq" id="WP_007697826.1">
    <property type="nucleotide sequence ID" value="NZ_AOIQ01000006.1"/>
</dbReference>
<keyword evidence="2" id="KW-1185">Reference proteome</keyword>
<dbReference type="SUPFAM" id="SSF54518">
    <property type="entry name" value="Tubby C-terminal domain-like"/>
    <property type="match status" value="1"/>
</dbReference>
<dbReference type="InterPro" id="IPR007612">
    <property type="entry name" value="LOR"/>
</dbReference>
<dbReference type="OrthoDB" id="178461at2157"/>
<dbReference type="EMBL" id="AOIQ01000006">
    <property type="protein sequence ID" value="ELZ13865.1"/>
    <property type="molecule type" value="Genomic_DNA"/>
</dbReference>
<dbReference type="Proteomes" id="UP000011560">
    <property type="component" value="Unassembled WGS sequence"/>
</dbReference>
<sequence>MSTGRYGIDGLDLSDDTYTVEQNLVRNKYEALDASGETVLEGEQETFKLTEEFPFVDENGDAVCTVNAQQIRDYKGEYVLTDARSGDDIVVFEHEYSVLEQITGVTWNICDAESGSKLAEITSRKFVGLVRHGLLGNLIPHHYEITDVDGTQVGTISGRLSMKDRYDIQIADASTVSRELVVAAAILIDAIEGN</sequence>
<dbReference type="Pfam" id="PF04525">
    <property type="entry name" value="LOR"/>
    <property type="match status" value="1"/>
</dbReference>
<comment type="caution">
    <text evidence="1">The sequence shown here is derived from an EMBL/GenBank/DDBJ whole genome shotgun (WGS) entry which is preliminary data.</text>
</comment>
<accession>M0BSE1</accession>
<evidence type="ECO:0000313" key="2">
    <source>
        <dbReference type="Proteomes" id="UP000011560"/>
    </source>
</evidence>
<gene>
    <name evidence="1" type="ORF">C479_03431</name>
</gene>
<dbReference type="AlphaFoldDB" id="M0BSE1"/>